<evidence type="ECO:0000256" key="5">
    <source>
        <dbReference type="SAM" id="Phobius"/>
    </source>
</evidence>
<evidence type="ECO:0000256" key="2">
    <source>
        <dbReference type="ARBA" id="ARBA00022692"/>
    </source>
</evidence>
<reference evidence="6" key="2">
    <citation type="submission" date="2023-08" db="EMBL/GenBank/DDBJ databases">
        <authorList>
            <person name="Luo J."/>
        </authorList>
    </citation>
    <scope>NUCLEOTIDE SEQUENCE</scope>
    <source>
        <strain evidence="6">DSM 25064</strain>
    </source>
</reference>
<keyword evidence="2 5" id="KW-0812">Transmembrane</keyword>
<comment type="subcellular location">
    <subcellularLocation>
        <location evidence="1">Endomembrane system</location>
        <topology evidence="1">Multi-pass membrane protein</topology>
    </subcellularLocation>
</comment>
<feature type="transmembrane region" description="Helical" evidence="5">
    <location>
        <begin position="167"/>
        <end position="188"/>
    </location>
</feature>
<protein>
    <submittedName>
        <fullName evidence="6">VIT1/CCC1 transporter family protein</fullName>
    </submittedName>
</protein>
<dbReference type="EMBL" id="JAUUUU010000001">
    <property type="protein sequence ID" value="MDP1519857.1"/>
    <property type="molecule type" value="Genomic_DNA"/>
</dbReference>
<dbReference type="PANTHER" id="PTHR31851">
    <property type="entry name" value="FE(2+)/MN(2+) TRANSPORTER PCL1"/>
    <property type="match status" value="1"/>
</dbReference>
<dbReference type="RefSeq" id="WP_305169368.1">
    <property type="nucleotide sequence ID" value="NZ_JAUUUU010000001.1"/>
</dbReference>
<evidence type="ECO:0000313" key="7">
    <source>
        <dbReference type="Proteomes" id="UP001178354"/>
    </source>
</evidence>
<reference evidence="6" key="1">
    <citation type="journal article" date="2010" name="Int. J. Syst. Evol. Microbiol.">
        <title>Porticoccus litoralis gen. nov., sp. nov., a gammaproteobacterium isolated from the Yellow Sea.</title>
        <authorList>
            <person name="Oh H.M."/>
            <person name="Kim H."/>
            <person name="Kim K.M."/>
            <person name="Min G.S."/>
            <person name="Cho J.C."/>
        </authorList>
    </citation>
    <scope>NUCLEOTIDE SEQUENCE</scope>
    <source>
        <strain evidence="6">DSM 25064</strain>
    </source>
</reference>
<feature type="transmembrane region" description="Helical" evidence="5">
    <location>
        <begin position="50"/>
        <end position="76"/>
    </location>
</feature>
<keyword evidence="4 5" id="KW-0472">Membrane</keyword>
<evidence type="ECO:0000313" key="6">
    <source>
        <dbReference type="EMBL" id="MDP1519857.1"/>
    </source>
</evidence>
<organism evidence="6 7">
    <name type="scientific">Porticoccus litoralis</name>
    <dbReference type="NCBI Taxonomy" id="434086"/>
    <lineage>
        <taxon>Bacteria</taxon>
        <taxon>Pseudomonadati</taxon>
        <taxon>Pseudomonadota</taxon>
        <taxon>Gammaproteobacteria</taxon>
        <taxon>Cellvibrionales</taxon>
        <taxon>Porticoccaceae</taxon>
        <taxon>Porticoccus</taxon>
    </lineage>
</organism>
<keyword evidence="3 5" id="KW-1133">Transmembrane helix</keyword>
<gene>
    <name evidence="6" type="ORF">Q8A57_02645</name>
</gene>
<dbReference type="InterPro" id="IPR008217">
    <property type="entry name" value="Ccc1_fam"/>
</dbReference>
<dbReference type="GO" id="GO:0005384">
    <property type="term" value="F:manganese ion transmembrane transporter activity"/>
    <property type="evidence" value="ECO:0007669"/>
    <property type="project" value="InterPro"/>
</dbReference>
<dbReference type="Proteomes" id="UP001178354">
    <property type="component" value="Unassembled WGS sequence"/>
</dbReference>
<feature type="transmembrane region" description="Helical" evidence="5">
    <location>
        <begin position="200"/>
        <end position="219"/>
    </location>
</feature>
<evidence type="ECO:0000256" key="1">
    <source>
        <dbReference type="ARBA" id="ARBA00004127"/>
    </source>
</evidence>
<keyword evidence="7" id="KW-1185">Reference proteome</keyword>
<feature type="transmembrane region" description="Helical" evidence="5">
    <location>
        <begin position="226"/>
        <end position="251"/>
    </location>
</feature>
<comment type="caution">
    <text evidence="6">The sequence shown here is derived from an EMBL/GenBank/DDBJ whole genome shotgun (WGS) entry which is preliminary data.</text>
</comment>
<proteinExistence type="predicted"/>
<evidence type="ECO:0000256" key="3">
    <source>
        <dbReference type="ARBA" id="ARBA00022989"/>
    </source>
</evidence>
<accession>A0AAW8AZK2</accession>
<dbReference type="GO" id="GO:0012505">
    <property type="term" value="C:endomembrane system"/>
    <property type="evidence" value="ECO:0007669"/>
    <property type="project" value="UniProtKB-SubCell"/>
</dbReference>
<dbReference type="AlphaFoldDB" id="A0AAW8AZK2"/>
<dbReference type="GO" id="GO:0030026">
    <property type="term" value="P:intracellular manganese ion homeostasis"/>
    <property type="evidence" value="ECO:0007669"/>
    <property type="project" value="InterPro"/>
</dbReference>
<name>A0AAW8AZK2_9GAMM</name>
<sequence length="256" mass="28317">MENHDQLRELEEYRAHHHPHLIAQRLEEGPDSVYLKEFIYGAVDGAITTFAIVAGVAGAGMSAGVIIILGFANLLADGFSMAVSNYLGTKAENQHREKIRQREMEEIEKFPEGEVEEVRQIYARKGFEGELLEEAVDVIVSDREKWVDTMVQEEFGLSLQNHNAFKAGLATFVAFCVVGFIPLTTYVANWIVPGFISEPFLWSALMTVVAFFWVGAMKGRFVDQHWFISGIETVGIGGIAASMAYGVGVLLRGLVG</sequence>
<dbReference type="Pfam" id="PF01988">
    <property type="entry name" value="VIT1"/>
    <property type="match status" value="1"/>
</dbReference>
<evidence type="ECO:0000256" key="4">
    <source>
        <dbReference type="ARBA" id="ARBA00023136"/>
    </source>
</evidence>